<dbReference type="FunFam" id="1.20.140.40:FF:000001">
    <property type="entry name" value="Pectinesterase"/>
    <property type="match status" value="1"/>
</dbReference>
<dbReference type="InterPro" id="IPR006501">
    <property type="entry name" value="Pectinesterase_inhib_dom"/>
</dbReference>
<dbReference type="Gene3D" id="1.20.140.40">
    <property type="entry name" value="Invertase/pectin methylesterase inhibitor family protein"/>
    <property type="match status" value="1"/>
</dbReference>
<dbReference type="Proteomes" id="UP000504603">
    <property type="component" value="Unplaced"/>
</dbReference>
<evidence type="ECO:0000256" key="1">
    <source>
        <dbReference type="SAM" id="MobiDB-lite"/>
    </source>
</evidence>
<dbReference type="GeneID" id="111015599"/>
<dbReference type="KEGG" id="mcha:111015599"/>
<dbReference type="GO" id="GO:0004857">
    <property type="term" value="F:enzyme inhibitor activity"/>
    <property type="evidence" value="ECO:0007669"/>
    <property type="project" value="InterPro"/>
</dbReference>
<dbReference type="RefSeq" id="XP_022146371.1">
    <property type="nucleotide sequence ID" value="XM_022290679.1"/>
</dbReference>
<dbReference type="Pfam" id="PF04043">
    <property type="entry name" value="PMEI"/>
    <property type="match status" value="1"/>
</dbReference>
<evidence type="ECO:0000256" key="2">
    <source>
        <dbReference type="SAM" id="SignalP"/>
    </source>
</evidence>
<sequence>MAGTAVVSVLSLILVVGVALAVVAVVNKSSSGLSTENLSPKMKAVATLCSETDYQQECQDTLGKIAQNSTSEDPKEFIKSAIMATVEEVKKGFNLTDTLSVESAGNNSSLVKMSIEDCKDLLQFAVQELQASYSTVGDSDERTQEERVADINTWLSAVISYQQSCLDGLGEADPKLKETMEGGLDAARKLTSNALAIVAGVSQVLGNFGLDSPPWPPPSPAPPPSFHGSRKLPI</sequence>
<dbReference type="SUPFAM" id="SSF101148">
    <property type="entry name" value="Plant invertase/pectin methylesterase inhibitor"/>
    <property type="match status" value="1"/>
</dbReference>
<evidence type="ECO:0000313" key="4">
    <source>
        <dbReference type="Proteomes" id="UP000504603"/>
    </source>
</evidence>
<proteinExistence type="predicted"/>
<name>A0A6J1CZ58_MOMCH</name>
<keyword evidence="2" id="KW-0732">Signal</keyword>
<dbReference type="InterPro" id="IPR035513">
    <property type="entry name" value="Invertase/methylesterase_inhib"/>
</dbReference>
<feature type="region of interest" description="Disordered" evidence="1">
    <location>
        <begin position="211"/>
        <end position="234"/>
    </location>
</feature>
<dbReference type="SMART" id="SM00856">
    <property type="entry name" value="PMEI"/>
    <property type="match status" value="1"/>
</dbReference>
<feature type="signal peptide" evidence="2">
    <location>
        <begin position="1"/>
        <end position="21"/>
    </location>
</feature>
<feature type="chain" id="PRO_5027104846" evidence="2">
    <location>
        <begin position="22"/>
        <end position="234"/>
    </location>
</feature>
<accession>A0A6J1CZ58</accession>
<dbReference type="OrthoDB" id="2019149at2759"/>
<evidence type="ECO:0000259" key="3">
    <source>
        <dbReference type="SMART" id="SM00856"/>
    </source>
</evidence>
<gene>
    <name evidence="5" type="primary">LOC111015599</name>
</gene>
<dbReference type="CDD" id="cd15798">
    <property type="entry name" value="PMEI-like_3"/>
    <property type="match status" value="1"/>
</dbReference>
<protein>
    <submittedName>
        <fullName evidence="5">Pectinesterase/pectinesterase inhibitor 28</fullName>
    </submittedName>
</protein>
<keyword evidence="4" id="KW-1185">Reference proteome</keyword>
<dbReference type="AlphaFoldDB" id="A0A6J1CZ58"/>
<feature type="domain" description="Pectinesterase inhibitor" evidence="3">
    <location>
        <begin position="40"/>
        <end position="197"/>
    </location>
</feature>
<feature type="compositionally biased region" description="Pro residues" evidence="1">
    <location>
        <begin position="213"/>
        <end position="225"/>
    </location>
</feature>
<dbReference type="PANTHER" id="PTHR31707">
    <property type="entry name" value="PECTINESTERASE"/>
    <property type="match status" value="1"/>
</dbReference>
<dbReference type="NCBIfam" id="TIGR01614">
    <property type="entry name" value="PME_inhib"/>
    <property type="match status" value="1"/>
</dbReference>
<evidence type="ECO:0000313" key="5">
    <source>
        <dbReference type="RefSeq" id="XP_022146371.1"/>
    </source>
</evidence>
<organism evidence="4 5">
    <name type="scientific">Momordica charantia</name>
    <name type="common">Bitter gourd</name>
    <name type="synonym">Balsam pear</name>
    <dbReference type="NCBI Taxonomy" id="3673"/>
    <lineage>
        <taxon>Eukaryota</taxon>
        <taxon>Viridiplantae</taxon>
        <taxon>Streptophyta</taxon>
        <taxon>Embryophyta</taxon>
        <taxon>Tracheophyta</taxon>
        <taxon>Spermatophyta</taxon>
        <taxon>Magnoliopsida</taxon>
        <taxon>eudicotyledons</taxon>
        <taxon>Gunneridae</taxon>
        <taxon>Pentapetalae</taxon>
        <taxon>rosids</taxon>
        <taxon>fabids</taxon>
        <taxon>Cucurbitales</taxon>
        <taxon>Cucurbitaceae</taxon>
        <taxon>Momordiceae</taxon>
        <taxon>Momordica</taxon>
    </lineage>
</organism>
<reference evidence="5" key="1">
    <citation type="submission" date="2025-08" db="UniProtKB">
        <authorList>
            <consortium name="RefSeq"/>
        </authorList>
    </citation>
    <scope>IDENTIFICATION</scope>
    <source>
        <strain evidence="5">OHB3-1</strain>
    </source>
</reference>